<dbReference type="PANTHER" id="PTHR22777">
    <property type="entry name" value="HEMOLYSIN-RELATED"/>
    <property type="match status" value="1"/>
</dbReference>
<dbReference type="InterPro" id="IPR044751">
    <property type="entry name" value="Ion_transp-like_CBS"/>
</dbReference>
<dbReference type="InterPro" id="IPR016169">
    <property type="entry name" value="FAD-bd_PCMH_sub2"/>
</dbReference>
<dbReference type="InterPro" id="IPR002550">
    <property type="entry name" value="CNNM"/>
</dbReference>
<name>L0II78_HALRX</name>
<feature type="transmembrane region" description="Helical" evidence="9">
    <location>
        <begin position="27"/>
        <end position="46"/>
    </location>
</feature>
<evidence type="ECO:0000259" key="10">
    <source>
        <dbReference type="PROSITE" id="PS51371"/>
    </source>
</evidence>
<keyword evidence="6 9" id="KW-0472">Membrane</keyword>
<comment type="subcellular location">
    <subcellularLocation>
        <location evidence="1">Membrane</location>
        <topology evidence="1">Multi-pass membrane protein</topology>
    </subcellularLocation>
</comment>
<keyword evidence="13" id="KW-1185">Reference proteome</keyword>
<dbReference type="PROSITE" id="PS51846">
    <property type="entry name" value="CNNM"/>
    <property type="match status" value="1"/>
</dbReference>
<feature type="transmembrane region" description="Helical" evidence="9">
    <location>
        <begin position="110"/>
        <end position="132"/>
    </location>
</feature>
<dbReference type="Pfam" id="PF00571">
    <property type="entry name" value="CBS"/>
    <property type="match status" value="2"/>
</dbReference>
<feature type="domain" description="CBS" evidence="10">
    <location>
        <begin position="233"/>
        <end position="296"/>
    </location>
</feature>
<evidence type="ECO:0000259" key="11">
    <source>
        <dbReference type="PROSITE" id="PS51846"/>
    </source>
</evidence>
<organism evidence="12 13">
    <name type="scientific">Halovivax ruber (strain DSM 18193 / JCM 13892 / XH-70)</name>
    <dbReference type="NCBI Taxonomy" id="797302"/>
    <lineage>
        <taxon>Archaea</taxon>
        <taxon>Methanobacteriati</taxon>
        <taxon>Methanobacteriota</taxon>
        <taxon>Stenosarchaea group</taxon>
        <taxon>Halobacteria</taxon>
        <taxon>Halobacteriales</taxon>
        <taxon>Natrialbaceae</taxon>
        <taxon>Halovivax</taxon>
    </lineage>
</organism>
<keyword evidence="4 9" id="KW-1133">Transmembrane helix</keyword>
<protein>
    <submittedName>
        <fullName evidence="12">CBS domain-containing protein</fullName>
    </submittedName>
</protein>
<dbReference type="InterPro" id="IPR036318">
    <property type="entry name" value="FAD-bd_PCMH-like_sf"/>
</dbReference>
<dbReference type="EMBL" id="CP003050">
    <property type="protein sequence ID" value="AGB17687.1"/>
    <property type="molecule type" value="Genomic_DNA"/>
</dbReference>
<dbReference type="GO" id="GO:0050660">
    <property type="term" value="F:flavin adenine dinucleotide binding"/>
    <property type="evidence" value="ECO:0007669"/>
    <property type="project" value="InterPro"/>
</dbReference>
<evidence type="ECO:0000256" key="6">
    <source>
        <dbReference type="ARBA" id="ARBA00023136"/>
    </source>
</evidence>
<feature type="region of interest" description="Disordered" evidence="8">
    <location>
        <begin position="439"/>
        <end position="467"/>
    </location>
</feature>
<sequence length="467" mass="51243">MVLRSLTGAVLAAYEIPFVGVSLTESTVTILGSVAIVALLLGSAFFSSSELAMFSLPKHRIDGLVEDGVPGAERVKALKEDPHRLLVTILVGNNIVNIAMSSIATAVLSIHFGGLVGVLLATFGITAIVLLFGESAPKSYAVEHPESWSIRVAAPLKATEYLLLPLVVLFDYLTRWINQLTGSSGEIESPYVTRDEIQEMIESGEREGVLEEDEHEMLQRIFRFNNTIVKEVMTPRLDVTAVTVDDSIDEAIETCIQSGHARIPVYENSLDNILGVVNIRDLVRDRNYGETDDGDLTINDVIQPTLHVPESKNVDELLTEMRENRMHMAIVIDEFGTTEGLVTMEDMIEEIVGEILEGGEDEPIETVDDRTMIVRGEVNIEDVNEALGVDLPEGEEFETIAGFIFNRAGRLVEEGESICYDGIDIRVEQVENTRIMKARLRKPDQNESADGSESEADPAVAENGDSA</sequence>
<evidence type="ECO:0000256" key="8">
    <source>
        <dbReference type="SAM" id="MobiDB-lite"/>
    </source>
</evidence>
<dbReference type="SMART" id="SM01091">
    <property type="entry name" value="CorC_HlyC"/>
    <property type="match status" value="1"/>
</dbReference>
<dbReference type="KEGG" id="hru:Halru_3121"/>
<evidence type="ECO:0000256" key="5">
    <source>
        <dbReference type="ARBA" id="ARBA00023122"/>
    </source>
</evidence>
<dbReference type="Pfam" id="PF03471">
    <property type="entry name" value="CorC_HlyC"/>
    <property type="match status" value="1"/>
</dbReference>
<evidence type="ECO:0000313" key="12">
    <source>
        <dbReference type="EMBL" id="AGB17687.1"/>
    </source>
</evidence>
<dbReference type="InterPro" id="IPR005170">
    <property type="entry name" value="Transptr-assoc_dom"/>
</dbReference>
<dbReference type="eggNOG" id="arCOG00626">
    <property type="taxonomic scope" value="Archaea"/>
</dbReference>
<dbReference type="STRING" id="797302.Halru_3121"/>
<dbReference type="Gene3D" id="3.10.580.10">
    <property type="entry name" value="CBS-domain"/>
    <property type="match status" value="1"/>
</dbReference>
<dbReference type="RefSeq" id="WP_015302269.1">
    <property type="nucleotide sequence ID" value="NC_019964.1"/>
</dbReference>
<dbReference type="SUPFAM" id="SSF56176">
    <property type="entry name" value="FAD-binding/transporter-associated domain-like"/>
    <property type="match status" value="1"/>
</dbReference>
<evidence type="ECO:0000256" key="4">
    <source>
        <dbReference type="ARBA" id="ARBA00022989"/>
    </source>
</evidence>
<evidence type="ECO:0000256" key="9">
    <source>
        <dbReference type="SAM" id="Phobius"/>
    </source>
</evidence>
<dbReference type="SUPFAM" id="SSF54631">
    <property type="entry name" value="CBS-domain pair"/>
    <property type="match status" value="1"/>
</dbReference>
<gene>
    <name evidence="12" type="ordered locus">Halru_3121</name>
</gene>
<dbReference type="PANTHER" id="PTHR22777:SF17">
    <property type="entry name" value="UPF0053 PROTEIN SLL0260"/>
    <property type="match status" value="1"/>
</dbReference>
<dbReference type="Pfam" id="PF01595">
    <property type="entry name" value="CNNM"/>
    <property type="match status" value="1"/>
</dbReference>
<dbReference type="Gene3D" id="3.30.465.10">
    <property type="match status" value="1"/>
</dbReference>
<evidence type="ECO:0000313" key="13">
    <source>
        <dbReference type="Proteomes" id="UP000010846"/>
    </source>
</evidence>
<evidence type="ECO:0000256" key="2">
    <source>
        <dbReference type="ARBA" id="ARBA00022692"/>
    </source>
</evidence>
<evidence type="ECO:0000256" key="7">
    <source>
        <dbReference type="PROSITE-ProRule" id="PRU00703"/>
    </source>
</evidence>
<keyword evidence="3" id="KW-0677">Repeat</keyword>
<reference evidence="12" key="1">
    <citation type="submission" date="2011-09" db="EMBL/GenBank/DDBJ databases">
        <title>Complete sequence of Halovivax ruber XH-70.</title>
        <authorList>
            <consortium name="US DOE Joint Genome Institute"/>
            <person name="Lucas S."/>
            <person name="Han J."/>
            <person name="Lapidus A."/>
            <person name="Cheng J.-F."/>
            <person name="Goodwin L."/>
            <person name="Pitluck S."/>
            <person name="Peters L."/>
            <person name="Mikhailova N."/>
            <person name="Davenport K."/>
            <person name="Detter J.C."/>
            <person name="Han C."/>
            <person name="Tapia R."/>
            <person name="Land M."/>
            <person name="Hauser L."/>
            <person name="Kyrpides N."/>
            <person name="Ivanova N."/>
            <person name="Pagani I."/>
            <person name="Sproer C."/>
            <person name="Anderson I."/>
            <person name="Woyke T."/>
        </authorList>
    </citation>
    <scope>NUCLEOTIDE SEQUENCE</scope>
    <source>
        <strain evidence="12">XH-70</strain>
    </source>
</reference>
<keyword evidence="2 9" id="KW-0812">Transmembrane</keyword>
<dbReference type="GeneID" id="14378193"/>
<dbReference type="InterPro" id="IPR046342">
    <property type="entry name" value="CBS_dom_sf"/>
</dbReference>
<dbReference type="InterPro" id="IPR000644">
    <property type="entry name" value="CBS_dom"/>
</dbReference>
<proteinExistence type="predicted"/>
<dbReference type="HOGENOM" id="CLU_015237_4_1_2"/>
<dbReference type="OrthoDB" id="9671at2157"/>
<evidence type="ECO:0000256" key="1">
    <source>
        <dbReference type="ARBA" id="ARBA00004141"/>
    </source>
</evidence>
<dbReference type="PROSITE" id="PS51371">
    <property type="entry name" value="CBS"/>
    <property type="match status" value="2"/>
</dbReference>
<dbReference type="AlphaFoldDB" id="L0II78"/>
<dbReference type="CDD" id="cd04590">
    <property type="entry name" value="CBS_pair_CorC_HlyC_assoc"/>
    <property type="match status" value="1"/>
</dbReference>
<keyword evidence="5 7" id="KW-0129">CBS domain</keyword>
<feature type="domain" description="CNNM transmembrane" evidence="11">
    <location>
        <begin position="25"/>
        <end position="214"/>
    </location>
</feature>
<evidence type="ECO:0000256" key="3">
    <source>
        <dbReference type="ARBA" id="ARBA00022737"/>
    </source>
</evidence>
<dbReference type="Proteomes" id="UP000010846">
    <property type="component" value="Chromosome"/>
</dbReference>
<dbReference type="FunFam" id="3.10.580.10:FF:000002">
    <property type="entry name" value="Magnesium/cobalt efflux protein CorC"/>
    <property type="match status" value="1"/>
</dbReference>
<dbReference type="GO" id="GO:0016020">
    <property type="term" value="C:membrane"/>
    <property type="evidence" value="ECO:0007669"/>
    <property type="project" value="UniProtKB-SubCell"/>
</dbReference>
<feature type="domain" description="CBS" evidence="10">
    <location>
        <begin position="301"/>
        <end position="362"/>
    </location>
</feature>
<accession>L0II78</accession>